<dbReference type="InterPro" id="IPR005186">
    <property type="entry name" value="FlaG"/>
</dbReference>
<dbReference type="EMBL" id="JACHHY010000001">
    <property type="protein sequence ID" value="MBB5016862.1"/>
    <property type="molecule type" value="Genomic_DNA"/>
</dbReference>
<dbReference type="SUPFAM" id="SSF160214">
    <property type="entry name" value="FlaG-like"/>
    <property type="match status" value="1"/>
</dbReference>
<accession>A0A840MJJ7</accession>
<proteinExistence type="predicted"/>
<keyword evidence="3" id="KW-1185">Reference proteome</keyword>
<dbReference type="PANTHER" id="PTHR37166:SF1">
    <property type="entry name" value="PROTEIN FLAG"/>
    <property type="match status" value="1"/>
</dbReference>
<keyword evidence="2" id="KW-0282">Flagellum</keyword>
<dbReference type="Pfam" id="PF03646">
    <property type="entry name" value="FlaG"/>
    <property type="match status" value="1"/>
</dbReference>
<keyword evidence="2" id="KW-0966">Cell projection</keyword>
<sequence length="133" mass="14455">MTVPSVSSPTQVGLAQLDTYAGSVRNRDNAAQANTTQSASQVAGNAYEQTAVEQTKKPTPVEELKKAADKLNKVVNVYASELKFTVDEETGIDVVKVIDTQSKEVIRQIPSEEMLKIAESIEHLQGLLVRQKA</sequence>
<feature type="compositionally biased region" description="Low complexity" evidence="1">
    <location>
        <begin position="29"/>
        <end position="41"/>
    </location>
</feature>
<dbReference type="RefSeq" id="WP_184033729.1">
    <property type="nucleotide sequence ID" value="NZ_JACHHY010000001.1"/>
</dbReference>
<dbReference type="Proteomes" id="UP000575898">
    <property type="component" value="Unassembled WGS sequence"/>
</dbReference>
<reference evidence="2 3" key="1">
    <citation type="submission" date="2020-08" db="EMBL/GenBank/DDBJ databases">
        <title>Genomic Encyclopedia of Type Strains, Phase IV (KMG-IV): sequencing the most valuable type-strain genomes for metagenomic binning, comparative biology and taxonomic classification.</title>
        <authorList>
            <person name="Goeker M."/>
        </authorList>
    </citation>
    <scope>NUCLEOTIDE SEQUENCE [LARGE SCALE GENOMIC DNA]</scope>
    <source>
        <strain evidence="2 3">DSM 27165</strain>
    </source>
</reference>
<dbReference type="PANTHER" id="PTHR37166">
    <property type="entry name" value="PROTEIN FLAG"/>
    <property type="match status" value="1"/>
</dbReference>
<name>A0A840MJJ7_9PROT</name>
<evidence type="ECO:0000256" key="1">
    <source>
        <dbReference type="SAM" id="MobiDB-lite"/>
    </source>
</evidence>
<dbReference type="InterPro" id="IPR035924">
    <property type="entry name" value="FlaG-like_sf"/>
</dbReference>
<protein>
    <submittedName>
        <fullName evidence="2">Flagellar protein FlaG</fullName>
    </submittedName>
</protein>
<evidence type="ECO:0000313" key="2">
    <source>
        <dbReference type="EMBL" id="MBB5016862.1"/>
    </source>
</evidence>
<evidence type="ECO:0000313" key="3">
    <source>
        <dbReference type="Proteomes" id="UP000575898"/>
    </source>
</evidence>
<gene>
    <name evidence="2" type="ORF">HNQ59_000124</name>
</gene>
<keyword evidence="2" id="KW-0969">Cilium</keyword>
<dbReference type="Gene3D" id="3.30.160.170">
    <property type="entry name" value="FlaG-like"/>
    <property type="match status" value="1"/>
</dbReference>
<comment type="caution">
    <text evidence="2">The sequence shown here is derived from an EMBL/GenBank/DDBJ whole genome shotgun (WGS) entry which is preliminary data.</text>
</comment>
<dbReference type="AlphaFoldDB" id="A0A840MJJ7"/>
<organism evidence="2 3">
    <name type="scientific">Chitinivorax tropicus</name>
    <dbReference type="NCBI Taxonomy" id="714531"/>
    <lineage>
        <taxon>Bacteria</taxon>
        <taxon>Pseudomonadati</taxon>
        <taxon>Pseudomonadota</taxon>
        <taxon>Betaproteobacteria</taxon>
        <taxon>Chitinivorax</taxon>
    </lineage>
</organism>
<feature type="region of interest" description="Disordered" evidence="1">
    <location>
        <begin position="29"/>
        <end position="60"/>
    </location>
</feature>